<accession>A0AAV7F8H8</accession>
<protein>
    <submittedName>
        <fullName evidence="3">Uncharacterized protein</fullName>
    </submittedName>
</protein>
<name>A0AAV7F8H8_ARIFI</name>
<feature type="compositionally biased region" description="Gly residues" evidence="1">
    <location>
        <begin position="93"/>
        <end position="102"/>
    </location>
</feature>
<reference evidence="3 4" key="1">
    <citation type="submission" date="2021-07" db="EMBL/GenBank/DDBJ databases">
        <title>The Aristolochia fimbriata genome: insights into angiosperm evolution, floral development and chemical biosynthesis.</title>
        <authorList>
            <person name="Jiao Y."/>
        </authorList>
    </citation>
    <scope>NUCLEOTIDE SEQUENCE [LARGE SCALE GENOMIC DNA]</scope>
    <source>
        <strain evidence="3">IBCAS-2021</strain>
        <tissue evidence="3">Leaf</tissue>
    </source>
</reference>
<sequence length="187" mass="21109">MERRGRNYLLYSCVLLPFRRILAAFSLASPHRTPTETVRVTYPARSPAVRSPRFDPVTGARRNRMLRAVAGSCEGTPHAASFLVYSLVARSGGGNRRAGGGSRKARNRREVRDSRGDGVGECVAFREITEMKEVMRLFADANKKLKEAERKRERERERERERGEGSDRAIMRGSPSCAFWGCNIKYA</sequence>
<keyword evidence="4" id="KW-1185">Reference proteome</keyword>
<proteinExistence type="predicted"/>
<organism evidence="3 4">
    <name type="scientific">Aristolochia fimbriata</name>
    <name type="common">White veined hardy Dutchman's pipe vine</name>
    <dbReference type="NCBI Taxonomy" id="158543"/>
    <lineage>
        <taxon>Eukaryota</taxon>
        <taxon>Viridiplantae</taxon>
        <taxon>Streptophyta</taxon>
        <taxon>Embryophyta</taxon>
        <taxon>Tracheophyta</taxon>
        <taxon>Spermatophyta</taxon>
        <taxon>Magnoliopsida</taxon>
        <taxon>Magnoliidae</taxon>
        <taxon>Piperales</taxon>
        <taxon>Aristolochiaceae</taxon>
        <taxon>Aristolochia</taxon>
    </lineage>
</organism>
<comment type="caution">
    <text evidence="3">The sequence shown here is derived from an EMBL/GenBank/DDBJ whole genome shotgun (WGS) entry which is preliminary data.</text>
</comment>
<dbReference type="Proteomes" id="UP000825729">
    <property type="component" value="Unassembled WGS sequence"/>
</dbReference>
<gene>
    <name evidence="3" type="ORF">H6P81_001911</name>
</gene>
<feature type="region of interest" description="Disordered" evidence="1">
    <location>
        <begin position="146"/>
        <end position="170"/>
    </location>
</feature>
<keyword evidence="2" id="KW-0732">Signal</keyword>
<dbReference type="AlphaFoldDB" id="A0AAV7F8H8"/>
<evidence type="ECO:0000256" key="1">
    <source>
        <dbReference type="SAM" id="MobiDB-lite"/>
    </source>
</evidence>
<dbReference type="EMBL" id="JAINDJ010000002">
    <property type="protein sequence ID" value="KAG9457403.1"/>
    <property type="molecule type" value="Genomic_DNA"/>
</dbReference>
<feature type="region of interest" description="Disordered" evidence="1">
    <location>
        <begin position="93"/>
        <end position="115"/>
    </location>
</feature>
<evidence type="ECO:0000313" key="3">
    <source>
        <dbReference type="EMBL" id="KAG9457403.1"/>
    </source>
</evidence>
<feature type="signal peptide" evidence="2">
    <location>
        <begin position="1"/>
        <end position="23"/>
    </location>
</feature>
<feature type="chain" id="PRO_5043955876" evidence="2">
    <location>
        <begin position="24"/>
        <end position="187"/>
    </location>
</feature>
<evidence type="ECO:0000313" key="4">
    <source>
        <dbReference type="Proteomes" id="UP000825729"/>
    </source>
</evidence>
<evidence type="ECO:0000256" key="2">
    <source>
        <dbReference type="SAM" id="SignalP"/>
    </source>
</evidence>